<evidence type="ECO:0000259" key="6">
    <source>
        <dbReference type="SMART" id="SM00363"/>
    </source>
</evidence>
<dbReference type="SUPFAM" id="SSF55174">
    <property type="entry name" value="Alpha-L RNA-binding motif"/>
    <property type="match status" value="1"/>
</dbReference>
<dbReference type="EMBL" id="CP093366">
    <property type="protein sequence ID" value="UQS82334.1"/>
    <property type="molecule type" value="Genomic_DNA"/>
</dbReference>
<protein>
    <recommendedName>
        <fullName evidence="5">RQC P-site tRNA stabilizing factor</fullName>
        <shortName evidence="5">RqcP</shortName>
    </recommendedName>
    <alternativeName>
        <fullName evidence="5">Ribosome-associated protein quality control protein P</fullName>
    </alternativeName>
</protein>
<dbReference type="HAMAP" id="MF_00871">
    <property type="entry name" value="RqcP"/>
    <property type="match status" value="1"/>
</dbReference>
<organism evidence="7 8">
    <name type="scientific">Bombilactobacillus folatiphilus</name>
    <dbReference type="NCBI Taxonomy" id="2923362"/>
    <lineage>
        <taxon>Bacteria</taxon>
        <taxon>Bacillati</taxon>
        <taxon>Bacillota</taxon>
        <taxon>Bacilli</taxon>
        <taxon>Lactobacillales</taxon>
        <taxon>Lactobacillaceae</taxon>
        <taxon>Bombilactobacillus</taxon>
    </lineage>
</organism>
<accession>A0ABY4P9Q4</accession>
<proteinExistence type="inferred from homology"/>
<keyword evidence="1 5" id="KW-0820">tRNA-binding</keyword>
<dbReference type="Proteomes" id="UP000831495">
    <property type="component" value="Chromosome"/>
</dbReference>
<dbReference type="PIRSF" id="PIRSF038881">
    <property type="entry name" value="RNAbp_HP1423"/>
    <property type="match status" value="1"/>
</dbReference>
<evidence type="ECO:0000313" key="7">
    <source>
        <dbReference type="EMBL" id="UQS82334.1"/>
    </source>
</evidence>
<dbReference type="CDD" id="cd00165">
    <property type="entry name" value="S4"/>
    <property type="match status" value="1"/>
</dbReference>
<dbReference type="PROSITE" id="PS50889">
    <property type="entry name" value="S4"/>
    <property type="match status" value="1"/>
</dbReference>
<comment type="function">
    <text evidence="5">Key component of the ribosome quality control system (RQC), a ribosome-associated complex that mediates the extraction of incompletely synthesized nascent chains from stalled ribosomes and their subsequent degradation. RqcH recruits Ala-charged tRNA, and with RqcP directs the elongation of stalled nascent chains on 50S ribosomal subunits, leading to non-templated C-terminal alanine extensions (Ala tail). The Ala tail promotes nascent chain degradation. RqcP is associated with the translocation-like movement of the peptidyl-tRNA from the A-site into the P-site.</text>
</comment>
<comment type="similarity">
    <text evidence="5">Belongs to the RqcP family.</text>
</comment>
<dbReference type="SMART" id="SM00363">
    <property type="entry name" value="S4"/>
    <property type="match status" value="1"/>
</dbReference>
<keyword evidence="4 5" id="KW-0648">Protein biosynthesis</keyword>
<dbReference type="Pfam" id="PF01479">
    <property type="entry name" value="S4"/>
    <property type="match status" value="1"/>
</dbReference>
<dbReference type="InterPro" id="IPR036986">
    <property type="entry name" value="S4_RNA-bd_sf"/>
</dbReference>
<evidence type="ECO:0000313" key="8">
    <source>
        <dbReference type="Proteomes" id="UP000831495"/>
    </source>
</evidence>
<evidence type="ECO:0000256" key="4">
    <source>
        <dbReference type="ARBA" id="ARBA00022917"/>
    </source>
</evidence>
<keyword evidence="8" id="KW-1185">Reference proteome</keyword>
<evidence type="ECO:0000256" key="5">
    <source>
        <dbReference type="HAMAP-Rule" id="MF_00871"/>
    </source>
</evidence>
<evidence type="ECO:0000256" key="1">
    <source>
        <dbReference type="ARBA" id="ARBA00022555"/>
    </source>
</evidence>
<name>A0ABY4P9Q4_9LACO</name>
<keyword evidence="2 5" id="KW-0699">rRNA-binding</keyword>
<sequence>MRLDKYLKLSRLVKRRTIAKELADKGRIELNGRVAKSASDVTIGDQLILHYGDRQIKVEILATPEIVKKEDASSMYQRLD</sequence>
<evidence type="ECO:0000256" key="3">
    <source>
        <dbReference type="ARBA" id="ARBA00022884"/>
    </source>
</evidence>
<dbReference type="RefSeq" id="WP_249514603.1">
    <property type="nucleotide sequence ID" value="NZ_CP093366.1"/>
</dbReference>
<feature type="domain" description="RNA-binding S4" evidence="6">
    <location>
        <begin position="1"/>
        <end position="64"/>
    </location>
</feature>
<reference evidence="7" key="1">
    <citation type="journal article" date="2022" name="Int. J. Syst. Evol. Microbiol.">
        <title>Apilactobacillus apisilvae sp. nov., Nicolia spurrieriana gen. nov. sp. nov., Bombilactobacillus folatiphilus sp. nov. and Bombilactobacillus thymidiniphilus sp. nov., four new lactic acid bacterial isolates from stingless bees Tetragonula carbonaria and Austroplebeia australis.</title>
        <authorList>
            <person name="Oliphant S.A."/>
            <person name="Watson-Haigh N.S."/>
            <person name="Sumby K.M."/>
            <person name="Gardner J."/>
            <person name="Groom S."/>
            <person name="Jiranek V."/>
        </authorList>
    </citation>
    <scope>NUCLEOTIDE SEQUENCE</scope>
    <source>
        <strain evidence="7">SG4_D2</strain>
    </source>
</reference>
<keyword evidence="3 5" id="KW-0694">RNA-binding</keyword>
<comment type="subunit">
    <text evidence="5">Associates with stalled 50S ribosomal subunits. Binds to RqcH, 23S rRNA and the P-site tRNA. Does not require RqcH for association with 50S subunits.</text>
</comment>
<gene>
    <name evidence="5" type="primary">rqcP</name>
    <name evidence="7" type="ORF">MOO45_01175</name>
</gene>
<dbReference type="Gene3D" id="3.10.290.10">
    <property type="entry name" value="RNA-binding S4 domain"/>
    <property type="match status" value="1"/>
</dbReference>
<dbReference type="InterPro" id="IPR025490">
    <property type="entry name" value="RqcP"/>
</dbReference>
<evidence type="ECO:0000256" key="2">
    <source>
        <dbReference type="ARBA" id="ARBA00022730"/>
    </source>
</evidence>
<dbReference type="InterPro" id="IPR002942">
    <property type="entry name" value="S4_RNA-bd"/>
</dbReference>